<gene>
    <name evidence="2" type="ORF">C8D74_11421</name>
</gene>
<dbReference type="InterPro" id="IPR006674">
    <property type="entry name" value="HD_domain"/>
</dbReference>
<protein>
    <recommendedName>
        <fullName evidence="1">HD domain-containing protein</fullName>
    </recommendedName>
</protein>
<evidence type="ECO:0000259" key="1">
    <source>
        <dbReference type="PROSITE" id="PS51831"/>
    </source>
</evidence>
<name>A0A4R8EPW4_9BACT</name>
<dbReference type="InterPro" id="IPR050135">
    <property type="entry name" value="dGTPase-like"/>
</dbReference>
<dbReference type="GO" id="GO:0008832">
    <property type="term" value="F:dGTPase activity"/>
    <property type="evidence" value="ECO:0007669"/>
    <property type="project" value="TreeGrafter"/>
</dbReference>
<dbReference type="Proteomes" id="UP000294817">
    <property type="component" value="Unassembled WGS sequence"/>
</dbReference>
<dbReference type="GO" id="GO:0006203">
    <property type="term" value="P:dGTP catabolic process"/>
    <property type="evidence" value="ECO:0007669"/>
    <property type="project" value="TreeGrafter"/>
</dbReference>
<dbReference type="InterPro" id="IPR003607">
    <property type="entry name" value="HD/PDEase_dom"/>
</dbReference>
<accession>A0A4R8EPW4</accession>
<comment type="caution">
    <text evidence="2">The sequence shown here is derived from an EMBL/GenBank/DDBJ whole genome shotgun (WGS) entry which is preliminary data.</text>
</comment>
<dbReference type="CDD" id="cd00077">
    <property type="entry name" value="HDc"/>
    <property type="match status" value="1"/>
</dbReference>
<dbReference type="EMBL" id="SODZ01000014">
    <property type="protein sequence ID" value="TDX12117.1"/>
    <property type="molecule type" value="Genomic_DNA"/>
</dbReference>
<dbReference type="InterPro" id="IPR045509">
    <property type="entry name" value="HD_assoc_2"/>
</dbReference>
<dbReference type="SUPFAM" id="SSF109604">
    <property type="entry name" value="HD-domain/PDEase-like"/>
    <property type="match status" value="1"/>
</dbReference>
<dbReference type="Gene3D" id="1.10.3210.10">
    <property type="entry name" value="Hypothetical protein af1432"/>
    <property type="match status" value="1"/>
</dbReference>
<dbReference type="PANTHER" id="PTHR11373">
    <property type="entry name" value="DEOXYNUCLEOSIDE TRIPHOSPHATE TRIPHOSPHOHYDROLASE"/>
    <property type="match status" value="1"/>
</dbReference>
<dbReference type="SMART" id="SM00471">
    <property type="entry name" value="HDc"/>
    <property type="match status" value="1"/>
</dbReference>
<dbReference type="PROSITE" id="PS51831">
    <property type="entry name" value="HD"/>
    <property type="match status" value="1"/>
</dbReference>
<organism evidence="2 3">
    <name type="scientific">Petrotoga sibirica</name>
    <dbReference type="NCBI Taxonomy" id="156202"/>
    <lineage>
        <taxon>Bacteria</taxon>
        <taxon>Thermotogati</taxon>
        <taxon>Thermotogota</taxon>
        <taxon>Thermotogae</taxon>
        <taxon>Petrotogales</taxon>
        <taxon>Petrotogaceae</taxon>
        <taxon>Petrotoga</taxon>
    </lineage>
</organism>
<evidence type="ECO:0000313" key="2">
    <source>
        <dbReference type="EMBL" id="TDX12117.1"/>
    </source>
</evidence>
<feature type="domain" description="HD" evidence="1">
    <location>
        <begin position="54"/>
        <end position="196"/>
    </location>
</feature>
<keyword evidence="3" id="KW-1185">Reference proteome</keyword>
<evidence type="ECO:0000313" key="3">
    <source>
        <dbReference type="Proteomes" id="UP000294817"/>
    </source>
</evidence>
<dbReference type="AlphaFoldDB" id="A0A4R8EPW4"/>
<dbReference type="PANTHER" id="PTHR11373:SF4">
    <property type="entry name" value="DEOXYNUCLEOSIDE TRIPHOSPHATE TRIPHOSPHOHYDROLASE SAMHD1"/>
    <property type="match status" value="1"/>
</dbReference>
<proteinExistence type="predicted"/>
<reference evidence="2 3" key="1">
    <citation type="submission" date="2019-03" db="EMBL/GenBank/DDBJ databases">
        <title>Genomic Encyclopedia of Type Strains, Phase IV (KMG-IV): sequencing the most valuable type-strain genomes for metagenomic binning, comparative biology and taxonomic classification.</title>
        <authorList>
            <person name="Goeker M."/>
        </authorList>
    </citation>
    <scope>NUCLEOTIDE SEQUENCE [LARGE SCALE GENOMIC DNA]</scope>
    <source>
        <strain evidence="2 3">DSM 13575</strain>
    </source>
</reference>
<dbReference type="Pfam" id="PF19276">
    <property type="entry name" value="HD_assoc_2"/>
    <property type="match status" value="1"/>
</dbReference>
<sequence>MKENLWEIRDPIYGFIEINEWERDIINHPAFQRLRRIRQLALTDMVYPGAMHTRFEHSLGVMHVATKIFDNIVNECKDILKFDYGYNEDGLNKMRTIIRLAALLHDVGHAPFSHASESIMPHKDPEKIYKHEDYSGAIIKTIFKDVIENNKLNNNYDIKAEEVAAFVEKDYKILKKSFFWTDIISGQVDADRIDYLLRDSYHAGVQYGVFDLKRLLKTIVMIHTDEGFILGFNEGGLHVAESLIFARYYMFTQVYFHHTRRAYDHHIANAEKELLLKLKYKDGKMKPPDNEENINDYLDWDDWKVGNLIKKNRDLNDCNIILDRKHDRCVYHTNEVPNINDLNKFNNAYEKLSKEINQTFMDEAEKSFYNIGNEDIKILKENESGKIEILPLSQLSNAIKNIQAIKQKRIYVPFNEQKKAIEILSKGGVI</sequence>
<dbReference type="Pfam" id="PF01966">
    <property type="entry name" value="HD"/>
    <property type="match status" value="1"/>
</dbReference>
<dbReference type="RefSeq" id="WP_103876956.1">
    <property type="nucleotide sequence ID" value="NZ_SODZ01000014.1"/>
</dbReference>